<dbReference type="Gene3D" id="3.40.30.10">
    <property type="entry name" value="Glutaredoxin"/>
    <property type="match status" value="1"/>
</dbReference>
<dbReference type="InterPro" id="IPR017937">
    <property type="entry name" value="Thioredoxin_CS"/>
</dbReference>
<dbReference type="CDD" id="cd02966">
    <property type="entry name" value="TlpA_like_family"/>
    <property type="match status" value="1"/>
</dbReference>
<dbReference type="Proteomes" id="UP000319296">
    <property type="component" value="Unassembled WGS sequence"/>
</dbReference>
<evidence type="ECO:0000256" key="5">
    <source>
        <dbReference type="SAM" id="Phobius"/>
    </source>
</evidence>
<gene>
    <name evidence="7" type="ORF">EVG15_04380</name>
</gene>
<keyword evidence="5" id="KW-0812">Transmembrane</keyword>
<dbReference type="EMBL" id="SGBB01000005">
    <property type="protein sequence ID" value="RZD18824.1"/>
    <property type="molecule type" value="Genomic_DNA"/>
</dbReference>
<evidence type="ECO:0000313" key="7">
    <source>
        <dbReference type="EMBL" id="RZD18824.1"/>
    </source>
</evidence>
<dbReference type="GO" id="GO:0016491">
    <property type="term" value="F:oxidoreductase activity"/>
    <property type="evidence" value="ECO:0007669"/>
    <property type="project" value="InterPro"/>
</dbReference>
<keyword evidence="3" id="KW-1015">Disulfide bond</keyword>
<dbReference type="GO" id="GO:0017004">
    <property type="term" value="P:cytochrome complex assembly"/>
    <property type="evidence" value="ECO:0007669"/>
    <property type="project" value="UniProtKB-KW"/>
</dbReference>
<keyword evidence="4" id="KW-0676">Redox-active center</keyword>
<comment type="caution">
    <text evidence="7">The sequence shown here is derived from an EMBL/GenBank/DDBJ whole genome shotgun (WGS) entry which is preliminary data.</text>
</comment>
<dbReference type="InterPro" id="IPR013740">
    <property type="entry name" value="Redoxin"/>
</dbReference>
<dbReference type="SUPFAM" id="SSF52833">
    <property type="entry name" value="Thioredoxin-like"/>
    <property type="match status" value="1"/>
</dbReference>
<name>A0A519BNH1_9DELT</name>
<keyword evidence="5" id="KW-1133">Transmembrane helix</keyword>
<evidence type="ECO:0000256" key="1">
    <source>
        <dbReference type="ARBA" id="ARBA00004196"/>
    </source>
</evidence>
<dbReference type="InterPro" id="IPR036249">
    <property type="entry name" value="Thioredoxin-like_sf"/>
</dbReference>
<dbReference type="InterPro" id="IPR050553">
    <property type="entry name" value="Thioredoxin_ResA/DsbE_sf"/>
</dbReference>
<protein>
    <submittedName>
        <fullName evidence="7">TlpA family protein disulfide reductase</fullName>
    </submittedName>
</protein>
<proteinExistence type="predicted"/>
<evidence type="ECO:0000256" key="3">
    <source>
        <dbReference type="ARBA" id="ARBA00023157"/>
    </source>
</evidence>
<feature type="domain" description="Thioredoxin" evidence="6">
    <location>
        <begin position="50"/>
        <end position="198"/>
    </location>
</feature>
<accession>A0A519BNH1</accession>
<evidence type="ECO:0000313" key="8">
    <source>
        <dbReference type="Proteomes" id="UP000319296"/>
    </source>
</evidence>
<dbReference type="Pfam" id="PF08534">
    <property type="entry name" value="Redoxin"/>
    <property type="match status" value="1"/>
</dbReference>
<dbReference type="GO" id="GO:0030313">
    <property type="term" value="C:cell envelope"/>
    <property type="evidence" value="ECO:0007669"/>
    <property type="project" value="UniProtKB-SubCell"/>
</dbReference>
<evidence type="ECO:0000259" key="6">
    <source>
        <dbReference type="PROSITE" id="PS51352"/>
    </source>
</evidence>
<dbReference type="PROSITE" id="PS00194">
    <property type="entry name" value="THIOREDOXIN_1"/>
    <property type="match status" value="1"/>
</dbReference>
<dbReference type="InterPro" id="IPR013766">
    <property type="entry name" value="Thioredoxin_domain"/>
</dbReference>
<dbReference type="PROSITE" id="PS51352">
    <property type="entry name" value="THIOREDOXIN_2"/>
    <property type="match status" value="1"/>
</dbReference>
<comment type="subcellular location">
    <subcellularLocation>
        <location evidence="1">Cell envelope</location>
    </subcellularLocation>
</comment>
<feature type="transmembrane region" description="Helical" evidence="5">
    <location>
        <begin position="12"/>
        <end position="31"/>
    </location>
</feature>
<organism evidence="7 8">
    <name type="scientific">Candidatus Acididesulfobacter diazotrophicus</name>
    <dbReference type="NCBI Taxonomy" id="2597226"/>
    <lineage>
        <taxon>Bacteria</taxon>
        <taxon>Deltaproteobacteria</taxon>
        <taxon>Candidatus Acidulodesulfobacterales</taxon>
        <taxon>Candidatus Acididesulfobacter</taxon>
    </lineage>
</organism>
<evidence type="ECO:0000256" key="2">
    <source>
        <dbReference type="ARBA" id="ARBA00022748"/>
    </source>
</evidence>
<dbReference type="AlphaFoldDB" id="A0A519BNH1"/>
<keyword evidence="5" id="KW-0472">Membrane</keyword>
<dbReference type="PANTHER" id="PTHR42852">
    <property type="entry name" value="THIOL:DISULFIDE INTERCHANGE PROTEIN DSBE"/>
    <property type="match status" value="1"/>
</dbReference>
<reference evidence="7 8" key="1">
    <citation type="journal article" date="2019" name="ISME J.">
        <title>Insights into ecological role of a new deltaproteobacterial order Candidatus Acidulodesulfobacterales by metagenomics and metatranscriptomics.</title>
        <authorList>
            <person name="Tan S."/>
            <person name="Liu J."/>
            <person name="Fang Y."/>
            <person name="Hedlund B.P."/>
            <person name="Lian Z.H."/>
            <person name="Huang L.Y."/>
            <person name="Li J.T."/>
            <person name="Huang L.N."/>
            <person name="Li W.J."/>
            <person name="Jiang H.C."/>
            <person name="Dong H.L."/>
            <person name="Shu W.S."/>
        </authorList>
    </citation>
    <scope>NUCLEOTIDE SEQUENCE [LARGE SCALE GENOMIC DNA]</scope>
    <source>
        <strain evidence="7">AP1</strain>
    </source>
</reference>
<sequence>MKEIKLQYKTKQSIKLIVFIAVIILASIYIIRLPNLLWGGGSGGNSKKAASLLPAAPVFKVKSINYPGLTLTLKKYRGKIILVNFWATWCPPCRAEIPRLEKFYKAHRKEGFQIIGLSVNNQGPQYVAHFIKTFKGGIITYPVGMADEHIDKEYGNVYEIPQSFIINKKGYVVAHFKGELPPGFLSYEFKKIAGNNKK</sequence>
<keyword evidence="2" id="KW-0201">Cytochrome c-type biogenesis</keyword>
<evidence type="ECO:0000256" key="4">
    <source>
        <dbReference type="ARBA" id="ARBA00023284"/>
    </source>
</evidence>
<dbReference type="PANTHER" id="PTHR42852:SF6">
    <property type="entry name" value="THIOL:DISULFIDE INTERCHANGE PROTEIN DSBE"/>
    <property type="match status" value="1"/>
</dbReference>